<keyword evidence="3" id="KW-0808">Transferase</keyword>
<dbReference type="Pfam" id="PF01757">
    <property type="entry name" value="Acyl_transf_3"/>
    <property type="match status" value="1"/>
</dbReference>
<feature type="transmembrane region" description="Helical" evidence="1">
    <location>
        <begin position="282"/>
        <end position="304"/>
    </location>
</feature>
<sequence>MTTVAPRSGSAQATRAGRLVGVDVARFFAVFGMFCIHFAVPFTTGAVHDRISEFAGGRSTALFTLLAGVSLALMTGRQEPPTGAKLRDARLRVAVRAGILLVVGWILVKATEDTGFLLTVIIPFYGMYFLLSVPFLRMRSRGLITAAVVAVLAGPQLSFVLRGWVESDTPLAGLVAMVNSVDPAHQFADEGIFDLLLLGFYPAMSYMPLVLAGLAVGRMDLRSTATRVWIAAVGLVLALGARWLSKALVITEPPGPNDGTVDVHHPEWLLDASSHSGTSFEIVSAAGVALVALAVCLAVADLAGKWITPLANAGSMALTLYALHVLVMNWQVVVGGWHLCGKPQWMTELATAGPNLPLDDPELPSFPRDASEPEGLARFVNIYIAEIFLIFALAFANLWRRFFRRGPLEAFTSDAVVWCMKRLQPRA</sequence>
<accession>A0ABW2LN82</accession>
<keyword evidence="1" id="KW-1133">Transmembrane helix</keyword>
<dbReference type="PANTHER" id="PTHR30590">
    <property type="entry name" value="INNER MEMBRANE PROTEIN"/>
    <property type="match status" value="1"/>
</dbReference>
<feature type="transmembrane region" description="Helical" evidence="1">
    <location>
        <begin position="228"/>
        <end position="245"/>
    </location>
</feature>
<keyword evidence="1" id="KW-0472">Membrane</keyword>
<dbReference type="GO" id="GO:0016746">
    <property type="term" value="F:acyltransferase activity"/>
    <property type="evidence" value="ECO:0007669"/>
    <property type="project" value="UniProtKB-KW"/>
</dbReference>
<feature type="transmembrane region" description="Helical" evidence="1">
    <location>
        <begin position="114"/>
        <end position="131"/>
    </location>
</feature>
<protein>
    <submittedName>
        <fullName evidence="3">Acyltransferase family protein</fullName>
    </submittedName>
</protein>
<reference evidence="4" key="1">
    <citation type="journal article" date="2019" name="Int. J. Syst. Evol. Microbiol.">
        <title>The Global Catalogue of Microorganisms (GCM) 10K type strain sequencing project: providing services to taxonomists for standard genome sequencing and annotation.</title>
        <authorList>
            <consortium name="The Broad Institute Genomics Platform"/>
            <consortium name="The Broad Institute Genome Sequencing Center for Infectious Disease"/>
            <person name="Wu L."/>
            <person name="Ma J."/>
        </authorList>
    </citation>
    <scope>NUCLEOTIDE SEQUENCE [LARGE SCALE GENOMIC DNA]</scope>
    <source>
        <strain evidence="4">WLHS5</strain>
    </source>
</reference>
<feature type="transmembrane region" description="Helical" evidence="1">
    <location>
        <begin position="20"/>
        <end position="40"/>
    </location>
</feature>
<feature type="transmembrane region" description="Helical" evidence="1">
    <location>
        <begin position="89"/>
        <end position="108"/>
    </location>
</feature>
<dbReference type="InterPro" id="IPR002656">
    <property type="entry name" value="Acyl_transf_3_dom"/>
</dbReference>
<feature type="transmembrane region" description="Helical" evidence="1">
    <location>
        <begin position="60"/>
        <end position="77"/>
    </location>
</feature>
<gene>
    <name evidence="3" type="ORF">ACFQRI_12665</name>
</gene>
<organism evidence="3 4">
    <name type="scientific">Saccharopolyspora griseoalba</name>
    <dbReference type="NCBI Taxonomy" id="1431848"/>
    <lineage>
        <taxon>Bacteria</taxon>
        <taxon>Bacillati</taxon>
        <taxon>Actinomycetota</taxon>
        <taxon>Actinomycetes</taxon>
        <taxon>Pseudonocardiales</taxon>
        <taxon>Pseudonocardiaceae</taxon>
        <taxon>Saccharopolyspora</taxon>
    </lineage>
</organism>
<dbReference type="PANTHER" id="PTHR30590:SF3">
    <property type="entry name" value="HYPOTHETICAL MEMBRANE SPANNING PROTEIN"/>
    <property type="match status" value="1"/>
</dbReference>
<dbReference type="EMBL" id="JBHTCJ010000005">
    <property type="protein sequence ID" value="MFC7342261.1"/>
    <property type="molecule type" value="Genomic_DNA"/>
</dbReference>
<feature type="transmembrane region" description="Helical" evidence="1">
    <location>
        <begin position="195"/>
        <end position="216"/>
    </location>
</feature>
<proteinExistence type="predicted"/>
<evidence type="ECO:0000313" key="3">
    <source>
        <dbReference type="EMBL" id="MFC7342261.1"/>
    </source>
</evidence>
<keyword evidence="1" id="KW-0812">Transmembrane</keyword>
<feature type="domain" description="Acyltransferase 3" evidence="2">
    <location>
        <begin position="20"/>
        <end position="329"/>
    </location>
</feature>
<keyword evidence="3" id="KW-0012">Acyltransferase</keyword>
<feature type="transmembrane region" description="Helical" evidence="1">
    <location>
        <begin position="316"/>
        <end position="339"/>
    </location>
</feature>
<keyword evidence="4" id="KW-1185">Reference proteome</keyword>
<evidence type="ECO:0000313" key="4">
    <source>
        <dbReference type="Proteomes" id="UP001596504"/>
    </source>
</evidence>
<dbReference type="RefSeq" id="WP_380667961.1">
    <property type="nucleotide sequence ID" value="NZ_JBHTCJ010000005.1"/>
</dbReference>
<name>A0ABW2LN82_9PSEU</name>
<dbReference type="Proteomes" id="UP001596504">
    <property type="component" value="Unassembled WGS sequence"/>
</dbReference>
<feature type="transmembrane region" description="Helical" evidence="1">
    <location>
        <begin position="380"/>
        <end position="399"/>
    </location>
</feature>
<comment type="caution">
    <text evidence="3">The sequence shown here is derived from an EMBL/GenBank/DDBJ whole genome shotgun (WGS) entry which is preliminary data.</text>
</comment>
<dbReference type="InterPro" id="IPR052529">
    <property type="entry name" value="Bact_Transport_Assoc"/>
</dbReference>
<evidence type="ECO:0000259" key="2">
    <source>
        <dbReference type="Pfam" id="PF01757"/>
    </source>
</evidence>
<evidence type="ECO:0000256" key="1">
    <source>
        <dbReference type="SAM" id="Phobius"/>
    </source>
</evidence>
<feature type="transmembrane region" description="Helical" evidence="1">
    <location>
        <begin position="143"/>
        <end position="165"/>
    </location>
</feature>